<keyword evidence="1" id="KW-1133">Transmembrane helix</keyword>
<reference evidence="2 3" key="1">
    <citation type="submission" date="2019-07" db="EMBL/GenBank/DDBJ databases">
        <title>Microlunatus dokdonensis sp. nov. isolated from the rhizospheric soil of the wild plant Elymus tsukushiensis.</title>
        <authorList>
            <person name="Ghim S.-Y."/>
            <person name="Hwang Y.-J."/>
            <person name="Son J.-S."/>
            <person name="Shin J.-H."/>
        </authorList>
    </citation>
    <scope>NUCLEOTIDE SEQUENCE [LARGE SCALE GENOMIC DNA]</scope>
    <source>
        <strain evidence="2 3">KUDC0627</strain>
    </source>
</reference>
<dbReference type="AlphaFoldDB" id="A0A516PUF8"/>
<keyword evidence="1" id="KW-0472">Membrane</keyword>
<sequence>MDPGANWWEALSAIGTVLAVLVSVAVAIREVARARAAESALEDERRQRLAEQRRGIAALVTAWAESQYEPSPDGTHYVRRVIAHVANESTEPAFNLNVVLAYGSPLIQLGPLSIPVPIHVLPARQARSWDVSPGFAAHSTGVGQVPTDPIASISFEDSRGVAWTRGYDGKLQEGGGHQAISPDSETGEAQIGPLDSPFNPIAVVTAFHSALESATTVQDLKPLLSPTATGWSALTNEELVALRDEHAAYGLAAHVWYPTPRIAYVRLIHDDDIERARKGDSARALVVTLVFLVGKGWRVFSSGGAVTEPDWIKFPRKDLLRDLRG</sequence>
<evidence type="ECO:0000313" key="3">
    <source>
        <dbReference type="Proteomes" id="UP000319263"/>
    </source>
</evidence>
<dbReference type="EMBL" id="CP041692">
    <property type="protein sequence ID" value="QDP94789.1"/>
    <property type="molecule type" value="Genomic_DNA"/>
</dbReference>
<name>A0A516PUF8_9ACTN</name>
<keyword evidence="1" id="KW-0812">Transmembrane</keyword>
<dbReference type="OrthoDB" id="5126014at2"/>
<gene>
    <name evidence="2" type="ORF">FOE78_01635</name>
</gene>
<protein>
    <submittedName>
        <fullName evidence="2">Uncharacterized protein</fullName>
    </submittedName>
</protein>
<keyword evidence="3" id="KW-1185">Reference proteome</keyword>
<dbReference type="RefSeq" id="WP_143984778.1">
    <property type="nucleotide sequence ID" value="NZ_CP041692.1"/>
</dbReference>
<organism evidence="2 3">
    <name type="scientific">Microlunatus elymi</name>
    <dbReference type="NCBI Taxonomy" id="2596828"/>
    <lineage>
        <taxon>Bacteria</taxon>
        <taxon>Bacillati</taxon>
        <taxon>Actinomycetota</taxon>
        <taxon>Actinomycetes</taxon>
        <taxon>Propionibacteriales</taxon>
        <taxon>Propionibacteriaceae</taxon>
        <taxon>Microlunatus</taxon>
    </lineage>
</organism>
<proteinExistence type="predicted"/>
<evidence type="ECO:0000256" key="1">
    <source>
        <dbReference type="SAM" id="Phobius"/>
    </source>
</evidence>
<feature type="transmembrane region" description="Helical" evidence="1">
    <location>
        <begin position="6"/>
        <end position="28"/>
    </location>
</feature>
<evidence type="ECO:0000313" key="2">
    <source>
        <dbReference type="EMBL" id="QDP94789.1"/>
    </source>
</evidence>
<dbReference type="KEGG" id="mik:FOE78_01635"/>
<dbReference type="Proteomes" id="UP000319263">
    <property type="component" value="Chromosome"/>
</dbReference>
<accession>A0A516PUF8</accession>